<dbReference type="Proteomes" id="UP001172083">
    <property type="component" value="Unassembled WGS sequence"/>
</dbReference>
<dbReference type="InterPro" id="IPR014284">
    <property type="entry name" value="RNA_pol_sigma-70_dom"/>
</dbReference>
<organism evidence="7 8">
    <name type="scientific">Agaribacillus aureus</name>
    <dbReference type="NCBI Taxonomy" id="3051825"/>
    <lineage>
        <taxon>Bacteria</taxon>
        <taxon>Pseudomonadati</taxon>
        <taxon>Bacteroidota</taxon>
        <taxon>Cytophagia</taxon>
        <taxon>Cytophagales</taxon>
        <taxon>Splendidivirgaceae</taxon>
        <taxon>Agaribacillus</taxon>
    </lineage>
</organism>
<dbReference type="InterPro" id="IPR013324">
    <property type="entry name" value="RNA_pol_sigma_r3/r4-like"/>
</dbReference>
<evidence type="ECO:0000256" key="1">
    <source>
        <dbReference type="ARBA" id="ARBA00010641"/>
    </source>
</evidence>
<dbReference type="EMBL" id="JAUJEB010000010">
    <property type="protein sequence ID" value="MDN5216669.1"/>
    <property type="molecule type" value="Genomic_DNA"/>
</dbReference>
<keyword evidence="4" id="KW-0804">Transcription</keyword>
<dbReference type="InterPro" id="IPR039425">
    <property type="entry name" value="RNA_pol_sigma-70-like"/>
</dbReference>
<evidence type="ECO:0000256" key="2">
    <source>
        <dbReference type="ARBA" id="ARBA00023015"/>
    </source>
</evidence>
<keyword evidence="8" id="KW-1185">Reference proteome</keyword>
<feature type="domain" description="RNA polymerase sigma factor 70 region 4 type 2" evidence="6">
    <location>
        <begin position="125"/>
        <end position="171"/>
    </location>
</feature>
<evidence type="ECO:0000256" key="3">
    <source>
        <dbReference type="ARBA" id="ARBA00023082"/>
    </source>
</evidence>
<gene>
    <name evidence="7" type="ORF">QQ020_31660</name>
</gene>
<evidence type="ECO:0000256" key="4">
    <source>
        <dbReference type="ARBA" id="ARBA00023163"/>
    </source>
</evidence>
<keyword evidence="2" id="KW-0805">Transcription regulation</keyword>
<dbReference type="NCBIfam" id="TIGR02985">
    <property type="entry name" value="Sig70_bacteroi1"/>
    <property type="match status" value="1"/>
</dbReference>
<feature type="domain" description="RNA polymerase sigma-70 region 2" evidence="5">
    <location>
        <begin position="27"/>
        <end position="93"/>
    </location>
</feature>
<dbReference type="RefSeq" id="WP_346762007.1">
    <property type="nucleotide sequence ID" value="NZ_JAUJEB010000010.1"/>
</dbReference>
<name>A0ABT8LFV1_9BACT</name>
<dbReference type="SUPFAM" id="SSF88659">
    <property type="entry name" value="Sigma3 and sigma4 domains of RNA polymerase sigma factors"/>
    <property type="match status" value="1"/>
</dbReference>
<dbReference type="Gene3D" id="1.10.10.10">
    <property type="entry name" value="Winged helix-like DNA-binding domain superfamily/Winged helix DNA-binding domain"/>
    <property type="match status" value="1"/>
</dbReference>
<dbReference type="Gene3D" id="1.10.1740.10">
    <property type="match status" value="1"/>
</dbReference>
<evidence type="ECO:0000313" key="7">
    <source>
        <dbReference type="EMBL" id="MDN5216669.1"/>
    </source>
</evidence>
<dbReference type="InterPro" id="IPR014327">
    <property type="entry name" value="RNA_pol_sigma70_bacteroid"/>
</dbReference>
<comment type="similarity">
    <text evidence="1">Belongs to the sigma-70 factor family. ECF subfamily.</text>
</comment>
<dbReference type="InterPro" id="IPR036388">
    <property type="entry name" value="WH-like_DNA-bd_sf"/>
</dbReference>
<evidence type="ECO:0000259" key="5">
    <source>
        <dbReference type="Pfam" id="PF04542"/>
    </source>
</evidence>
<keyword evidence="3" id="KW-0731">Sigma factor</keyword>
<reference evidence="7" key="1">
    <citation type="submission" date="2023-06" db="EMBL/GenBank/DDBJ databases">
        <title>Genomic of Agaribacillus aureum.</title>
        <authorList>
            <person name="Wang G."/>
        </authorList>
    </citation>
    <scope>NUCLEOTIDE SEQUENCE</scope>
    <source>
        <strain evidence="7">BMA12</strain>
    </source>
</reference>
<dbReference type="SUPFAM" id="SSF88946">
    <property type="entry name" value="Sigma2 domain of RNA polymerase sigma factors"/>
    <property type="match status" value="1"/>
</dbReference>
<dbReference type="PANTHER" id="PTHR43133:SF46">
    <property type="entry name" value="RNA POLYMERASE SIGMA-70 FACTOR ECF SUBFAMILY"/>
    <property type="match status" value="1"/>
</dbReference>
<protein>
    <submittedName>
        <fullName evidence="7">RNA polymerase sigma-70 factor</fullName>
    </submittedName>
</protein>
<dbReference type="InterPro" id="IPR013325">
    <property type="entry name" value="RNA_pol_sigma_r2"/>
</dbReference>
<proteinExistence type="inferred from homology"/>
<evidence type="ECO:0000259" key="6">
    <source>
        <dbReference type="Pfam" id="PF08281"/>
    </source>
</evidence>
<dbReference type="InterPro" id="IPR013249">
    <property type="entry name" value="RNA_pol_sigma70_r4_t2"/>
</dbReference>
<dbReference type="InterPro" id="IPR007627">
    <property type="entry name" value="RNA_pol_sigma70_r2"/>
</dbReference>
<sequence length="199" mass="23348">MDKKNTINDHELFAAIKQGNKSALACLFDRYYHRLCDFAFLYVKSTDLAQEVISNVFFNLWMKKDDLNIDKNPKSYLFICARNQCLNFLKKEQLYDIEPLMSLENTGRANQTETDLYYKELLDTVEGLINKMPNQMQIVFRLNKFEGLKYKEIAQILSISPNTVQNHMVKANKYITEKFLQVSRQNTTLLILATTFFNL</sequence>
<dbReference type="Pfam" id="PF08281">
    <property type="entry name" value="Sigma70_r4_2"/>
    <property type="match status" value="1"/>
</dbReference>
<dbReference type="PANTHER" id="PTHR43133">
    <property type="entry name" value="RNA POLYMERASE ECF-TYPE SIGMA FACTO"/>
    <property type="match status" value="1"/>
</dbReference>
<accession>A0ABT8LFV1</accession>
<comment type="caution">
    <text evidence="7">The sequence shown here is derived from an EMBL/GenBank/DDBJ whole genome shotgun (WGS) entry which is preliminary data.</text>
</comment>
<dbReference type="NCBIfam" id="TIGR02937">
    <property type="entry name" value="sigma70-ECF"/>
    <property type="match status" value="1"/>
</dbReference>
<dbReference type="Pfam" id="PF04542">
    <property type="entry name" value="Sigma70_r2"/>
    <property type="match status" value="1"/>
</dbReference>
<evidence type="ECO:0000313" key="8">
    <source>
        <dbReference type="Proteomes" id="UP001172083"/>
    </source>
</evidence>